<dbReference type="GO" id="GO:0006355">
    <property type="term" value="P:regulation of DNA-templated transcription"/>
    <property type="evidence" value="ECO:0007669"/>
    <property type="project" value="InterPro"/>
</dbReference>
<organism evidence="8 9">
    <name type="scientific">Corynebacterium rouxii</name>
    <dbReference type="NCBI Taxonomy" id="2719119"/>
    <lineage>
        <taxon>Bacteria</taxon>
        <taxon>Bacillati</taxon>
        <taxon>Actinomycetota</taxon>
        <taxon>Actinomycetes</taxon>
        <taxon>Mycobacteriales</taxon>
        <taxon>Corynebacteriaceae</taxon>
        <taxon>Corynebacterium</taxon>
    </lineage>
</organism>
<dbReference type="InterPro" id="IPR039420">
    <property type="entry name" value="WalR-like"/>
</dbReference>
<dbReference type="InterPro" id="IPR001789">
    <property type="entry name" value="Sig_transdc_resp-reg_receiver"/>
</dbReference>
<evidence type="ECO:0000313" key="8">
    <source>
        <dbReference type="EMBL" id="VZH84052.1"/>
    </source>
</evidence>
<dbReference type="Gene3D" id="3.40.50.2300">
    <property type="match status" value="1"/>
</dbReference>
<feature type="domain" description="Response regulatory" evidence="7">
    <location>
        <begin position="3"/>
        <end position="119"/>
    </location>
</feature>
<accession>A0A6I8M989</accession>
<dbReference type="PRINTS" id="PR00038">
    <property type="entry name" value="HTHLUXR"/>
</dbReference>
<dbReference type="Pfam" id="PF00072">
    <property type="entry name" value="Response_reg"/>
    <property type="match status" value="1"/>
</dbReference>
<proteinExistence type="predicted"/>
<dbReference type="KEGG" id="crf:FRC0190_00097"/>
<dbReference type="InterPro" id="IPR016032">
    <property type="entry name" value="Sig_transdc_resp-reg_C-effctor"/>
</dbReference>
<dbReference type="PROSITE" id="PS00622">
    <property type="entry name" value="HTH_LUXR_1"/>
    <property type="match status" value="1"/>
</dbReference>
<keyword evidence="3 8" id="KW-0238">DNA-binding</keyword>
<reference evidence="8 9" key="1">
    <citation type="submission" date="2019-11" db="EMBL/GenBank/DDBJ databases">
        <authorList>
            <person name="Brisse S."/>
        </authorList>
    </citation>
    <scope>NUCLEOTIDE SEQUENCE [LARGE SCALE GENOMIC DNA]</scope>
    <source>
        <strain evidence="8">FRC0190</strain>
    </source>
</reference>
<dbReference type="CDD" id="cd17535">
    <property type="entry name" value="REC_NarL-like"/>
    <property type="match status" value="1"/>
</dbReference>
<evidence type="ECO:0000256" key="1">
    <source>
        <dbReference type="ARBA" id="ARBA00022553"/>
    </source>
</evidence>
<keyword evidence="1 5" id="KW-0597">Phosphoprotein</keyword>
<evidence type="ECO:0000256" key="2">
    <source>
        <dbReference type="ARBA" id="ARBA00023015"/>
    </source>
</evidence>
<dbReference type="InterPro" id="IPR000792">
    <property type="entry name" value="Tscrpt_reg_LuxR_C"/>
</dbReference>
<name>A0A6I8M989_9CORY</name>
<dbReference type="PROSITE" id="PS50043">
    <property type="entry name" value="HTH_LUXR_2"/>
    <property type="match status" value="1"/>
</dbReference>
<evidence type="ECO:0000313" key="9">
    <source>
        <dbReference type="Proteomes" id="UP000423525"/>
    </source>
</evidence>
<dbReference type="RefSeq" id="WP_155871164.1">
    <property type="nucleotide sequence ID" value="NZ_CP168248.1"/>
</dbReference>
<feature type="domain" description="HTH luxR-type" evidence="6">
    <location>
        <begin position="149"/>
        <end position="214"/>
    </location>
</feature>
<sequence>MIRIVLADDQPPILKAFSTIIHSRDTMRVVATAANGAEAINACMSHNVDVVVMDIRMPVMDGITAARTILARHPRIRIVMLTTFDDPTLVREALTAGVHGFLLKDADPEIFLTAIEAIHSGESVLASGVTKQVIDTFRHAYGSDLSPEQRQGLSLITRREMDVLLRVAQGLTNAEISADLGIAETTVKTHITALLAKVHARDRVALVLFAHKAGLLLPR</sequence>
<evidence type="ECO:0000259" key="7">
    <source>
        <dbReference type="PROSITE" id="PS50110"/>
    </source>
</evidence>
<evidence type="ECO:0000259" key="6">
    <source>
        <dbReference type="PROSITE" id="PS50043"/>
    </source>
</evidence>
<dbReference type="InterPro" id="IPR011006">
    <property type="entry name" value="CheY-like_superfamily"/>
</dbReference>
<dbReference type="AlphaFoldDB" id="A0A6I8M989"/>
<evidence type="ECO:0000256" key="3">
    <source>
        <dbReference type="ARBA" id="ARBA00023125"/>
    </source>
</evidence>
<keyword evidence="2" id="KW-0805">Transcription regulation</keyword>
<evidence type="ECO:0000256" key="5">
    <source>
        <dbReference type="PROSITE-ProRule" id="PRU00169"/>
    </source>
</evidence>
<evidence type="ECO:0000256" key="4">
    <source>
        <dbReference type="ARBA" id="ARBA00023163"/>
    </source>
</evidence>
<keyword evidence="4" id="KW-0804">Transcription</keyword>
<dbReference type="PANTHER" id="PTHR43214">
    <property type="entry name" value="TWO-COMPONENT RESPONSE REGULATOR"/>
    <property type="match status" value="1"/>
</dbReference>
<gene>
    <name evidence="8" type="ORF">FRC0190_00097</name>
</gene>
<dbReference type="EMBL" id="LR738855">
    <property type="protein sequence ID" value="VZH84052.1"/>
    <property type="molecule type" value="Genomic_DNA"/>
</dbReference>
<dbReference type="Proteomes" id="UP000423525">
    <property type="component" value="Chromosome"/>
</dbReference>
<dbReference type="CDD" id="cd06170">
    <property type="entry name" value="LuxR_C_like"/>
    <property type="match status" value="1"/>
</dbReference>
<dbReference type="Pfam" id="PF00196">
    <property type="entry name" value="GerE"/>
    <property type="match status" value="1"/>
</dbReference>
<dbReference type="SMART" id="SM00421">
    <property type="entry name" value="HTH_LUXR"/>
    <property type="match status" value="1"/>
</dbReference>
<dbReference type="PROSITE" id="PS50110">
    <property type="entry name" value="RESPONSE_REGULATORY"/>
    <property type="match status" value="1"/>
</dbReference>
<dbReference type="SMART" id="SM00448">
    <property type="entry name" value="REC"/>
    <property type="match status" value="1"/>
</dbReference>
<dbReference type="GO" id="GO:0003677">
    <property type="term" value="F:DNA binding"/>
    <property type="evidence" value="ECO:0007669"/>
    <property type="project" value="UniProtKB-KW"/>
</dbReference>
<dbReference type="SUPFAM" id="SSF46894">
    <property type="entry name" value="C-terminal effector domain of the bipartite response regulators"/>
    <property type="match status" value="1"/>
</dbReference>
<feature type="modified residue" description="4-aspartylphosphate" evidence="5">
    <location>
        <position position="54"/>
    </location>
</feature>
<dbReference type="GO" id="GO:0000160">
    <property type="term" value="P:phosphorelay signal transduction system"/>
    <property type="evidence" value="ECO:0007669"/>
    <property type="project" value="InterPro"/>
</dbReference>
<dbReference type="SUPFAM" id="SSF52172">
    <property type="entry name" value="CheY-like"/>
    <property type="match status" value="1"/>
</dbReference>
<dbReference type="InterPro" id="IPR058245">
    <property type="entry name" value="NreC/VraR/RcsB-like_REC"/>
</dbReference>
<dbReference type="PANTHER" id="PTHR43214:SF24">
    <property type="entry name" value="TRANSCRIPTIONAL REGULATORY PROTEIN NARL-RELATED"/>
    <property type="match status" value="1"/>
</dbReference>
<protein>
    <submittedName>
        <fullName evidence="8">DNA-binding response regulator</fullName>
    </submittedName>
</protein>